<dbReference type="PATRIC" id="fig|196627.13.peg.1662"/>
<dbReference type="AlphaFoldDB" id="Q8NPV6"/>
<name>Q8NPV6_CORGL</name>
<proteinExistence type="predicted"/>
<dbReference type="OrthoDB" id="9886701at2"/>
<organism evidence="1 2">
    <name type="scientific">Corynebacterium glutamicum (strain ATCC 13032 / DSM 20300 / JCM 1318 / BCRC 11384 / CCUG 27702 / LMG 3730 / NBRC 12168 / NCIMB 10025 / NRRL B-2784 / 534)</name>
    <dbReference type="NCBI Taxonomy" id="196627"/>
    <lineage>
        <taxon>Bacteria</taxon>
        <taxon>Bacillati</taxon>
        <taxon>Actinomycetota</taxon>
        <taxon>Actinomycetes</taxon>
        <taxon>Mycobacteriales</taxon>
        <taxon>Corynebacteriaceae</taxon>
        <taxon>Corynebacterium</taxon>
    </lineage>
</organism>
<keyword evidence="2" id="KW-1185">Reference proteome</keyword>
<dbReference type="KEGG" id="cgb:cg1920"/>
<gene>
    <name evidence="1" type="ordered locus">Cgl1705</name>
</gene>
<dbReference type="RefSeq" id="WP_011014554.1">
    <property type="nucleotide sequence ID" value="NC_003450.3"/>
</dbReference>
<dbReference type="GeneID" id="1019669"/>
<dbReference type="STRING" id="196627.cg1920"/>
<evidence type="ECO:0000313" key="2">
    <source>
        <dbReference type="Proteomes" id="UP000000582"/>
    </source>
</evidence>
<dbReference type="HOGENOM" id="CLU_1692528_0_0_11"/>
<sequence length="155" mass="17500">MSEFPTPTTFHVEPETLSSATDLTVDAHKIAELLLSTTDYRVFYMPRLAGVTPIVSYLYVYDGENFLIVGRSTHVPWEYYVHYPIKPSREFGSAIAVPLDDSDDPYDAAEVVALVKQYMTPTLTPGEGYMQGFYKGLTFTNHLDIHRPLTQIISD</sequence>
<reference evidence="2" key="1">
    <citation type="journal article" date="2003" name="Appl. Microbiol. Biotechnol.">
        <title>The Corynebacterium glutamicum genome: features and impacts on biotechnological processes.</title>
        <authorList>
            <person name="Ikeda M."/>
            <person name="Nakagawa S."/>
        </authorList>
    </citation>
    <scope>NUCLEOTIDE SEQUENCE [LARGE SCALE GENOMIC DNA]</scope>
    <source>
        <strain evidence="2">ATCC 13032 / DSM 20300 / BCRC 11384 / JCM 1318 / LMG 3730 / NCIMB 10025</strain>
    </source>
</reference>
<protein>
    <submittedName>
        <fullName evidence="1">Uncharacterized protein</fullName>
    </submittedName>
</protein>
<accession>Q8NPV6</accession>
<dbReference type="Proteomes" id="UP000000582">
    <property type="component" value="Chromosome"/>
</dbReference>
<evidence type="ECO:0000313" key="1">
    <source>
        <dbReference type="EMBL" id="BAB99098.1"/>
    </source>
</evidence>
<dbReference type="KEGG" id="cgl:Cgl1705"/>
<accession>Q6M4S2</accession>
<dbReference type="BioCyc" id="CORYNE:G18NG-11297-MONOMER"/>
<dbReference type="EMBL" id="BA000036">
    <property type="protein sequence ID" value="BAB99098.1"/>
    <property type="molecule type" value="Genomic_DNA"/>
</dbReference>